<dbReference type="EMBL" id="AZBU02000001">
    <property type="protein sequence ID" value="TMS34915.1"/>
    <property type="molecule type" value="Genomic_DNA"/>
</dbReference>
<evidence type="ECO:0000259" key="5">
    <source>
        <dbReference type="Pfam" id="PF08241"/>
    </source>
</evidence>
<dbReference type="Gene3D" id="3.40.50.12180">
    <property type="match status" value="1"/>
</dbReference>
<dbReference type="EMBL" id="CM016762">
    <property type="protein sequence ID" value="TMS34915.1"/>
    <property type="molecule type" value="Genomic_DNA"/>
</dbReference>
<dbReference type="PANTHER" id="PTHR44307">
    <property type="entry name" value="PHOSPHOETHANOLAMINE METHYLTRANSFERASE"/>
    <property type="match status" value="1"/>
</dbReference>
<evidence type="ECO:0000256" key="1">
    <source>
        <dbReference type="ARBA" id="ARBA00004969"/>
    </source>
</evidence>
<reference evidence="6 7" key="1">
    <citation type="journal article" date="2015" name="Genome Biol.">
        <title>Comparative genomics of Steinernema reveals deeply conserved gene regulatory networks.</title>
        <authorList>
            <person name="Dillman A.R."/>
            <person name="Macchietto M."/>
            <person name="Porter C.F."/>
            <person name="Rogers A."/>
            <person name="Williams B."/>
            <person name="Antoshechkin I."/>
            <person name="Lee M.M."/>
            <person name="Goodwin Z."/>
            <person name="Lu X."/>
            <person name="Lewis E.E."/>
            <person name="Goodrich-Blair H."/>
            <person name="Stock S.P."/>
            <person name="Adams B.J."/>
            <person name="Sternberg P.W."/>
            <person name="Mortazavi A."/>
        </authorList>
    </citation>
    <scope>NUCLEOTIDE SEQUENCE [LARGE SCALE GENOMIC DNA]</scope>
    <source>
        <strain evidence="6 7">ALL</strain>
    </source>
</reference>
<reference evidence="6 7" key="2">
    <citation type="journal article" date="2019" name="G3 (Bethesda)">
        <title>Hybrid Assembly of the Genome of the Entomopathogenic Nematode Steinernema carpocapsae Identifies the X-Chromosome.</title>
        <authorList>
            <person name="Serra L."/>
            <person name="Macchietto M."/>
            <person name="Macias-Munoz A."/>
            <person name="McGill C.J."/>
            <person name="Rodriguez I.M."/>
            <person name="Rodriguez B."/>
            <person name="Murad R."/>
            <person name="Mortazavi A."/>
        </authorList>
    </citation>
    <scope>NUCLEOTIDE SEQUENCE [LARGE SCALE GENOMIC DNA]</scope>
    <source>
        <strain evidence="6 7">ALL</strain>
    </source>
</reference>
<dbReference type="CDD" id="cd02440">
    <property type="entry name" value="AdoMet_MTases"/>
    <property type="match status" value="1"/>
</dbReference>
<dbReference type="Gene3D" id="3.40.50.150">
    <property type="entry name" value="Vaccinia Virus protein VP39"/>
    <property type="match status" value="1"/>
</dbReference>
<evidence type="ECO:0000256" key="2">
    <source>
        <dbReference type="ARBA" id="ARBA00005189"/>
    </source>
</evidence>
<dbReference type="SUPFAM" id="SSF53335">
    <property type="entry name" value="S-adenosyl-L-methionine-dependent methyltransferases"/>
    <property type="match status" value="2"/>
</dbReference>
<comment type="pathway">
    <text evidence="1">Phospholipid metabolism; phosphatidylcholine biosynthesis.</text>
</comment>
<protein>
    <recommendedName>
        <fullName evidence="4">phosphoethanolamine N-methyltransferase</fullName>
        <ecNumber evidence="4">2.1.1.103</ecNumber>
    </recommendedName>
</protein>
<dbReference type="GO" id="GO:0000234">
    <property type="term" value="F:phosphoethanolamine N-methyltransferase activity"/>
    <property type="evidence" value="ECO:0007669"/>
    <property type="project" value="UniProtKB-EC"/>
</dbReference>
<keyword evidence="7" id="KW-1185">Reference proteome</keyword>
<dbReference type="OrthoDB" id="8300214at2759"/>
<keyword evidence="3" id="KW-0808">Transferase</keyword>
<gene>
    <name evidence="6" type="ORF">L596_002413</name>
</gene>
<dbReference type="EC" id="2.1.1.103" evidence="4"/>
<accession>A0A4U8UR12</accession>
<name>A0A4U8UR12_STECR</name>
<dbReference type="Proteomes" id="UP000298663">
    <property type="component" value="Chromosome X"/>
</dbReference>
<proteinExistence type="predicted"/>
<evidence type="ECO:0000256" key="3">
    <source>
        <dbReference type="ARBA" id="ARBA00022679"/>
    </source>
</evidence>
<dbReference type="InterPro" id="IPR013216">
    <property type="entry name" value="Methyltransf_11"/>
</dbReference>
<dbReference type="PANTHER" id="PTHR44307:SF18">
    <property type="entry name" value="PHOSPHOETHANOLAMINE N-METHYLTRANSFERASE 1"/>
    <property type="match status" value="1"/>
</dbReference>
<evidence type="ECO:0000256" key="4">
    <source>
        <dbReference type="ARBA" id="ARBA00035674"/>
    </source>
</evidence>
<dbReference type="InterPro" id="IPR029063">
    <property type="entry name" value="SAM-dependent_MTases_sf"/>
</dbReference>
<dbReference type="STRING" id="34508.A0A4U8UR12"/>
<sequence length="496" mass="57368">MAPTEIKTTVRRDVFKSFWNKYSDSPDNNAMMLNHNAEELEGSDRADILSALPNLTDKDVVDIGAGIGRFTTILARTAKSVLSTDFIDSFIVKNRERNSHLANVNYKVGDAVHLVLDHDSVDLVFTNWLMMYLSDNEVLEFLYNAIRWLRPDGYLHLRESCSEPSTGRSKSTMHSSSDANPTSYRFSSLYIKLLRTIRYRCPQGKLWRFEVLWSASVPTYVQRQSNWRQVHWLTRKVPADESDWVPTTTEMLQLFSFEWNRIQNHWDNMLDNERNCWTDRIFGSVMSSEFVPKNSTVLAYTPRRSAFHVHINAHLLAEKFTCNVWSVETSEYYYRTSLSKANELKDQRVRFGWNRTLQSSIDYWREREGSFNALVATELLGTVDDETLSHLSAVLKPEAKIVTLEPLNEEVGADDIKKRLSAVGWRSVVVMDVTEAAKELQKEYFKKHNIAVSPRCCFVLLFSERGRACNKPMGSRRSHSLKRDSNVHLILYVYAL</sequence>
<evidence type="ECO:0000313" key="7">
    <source>
        <dbReference type="Proteomes" id="UP000298663"/>
    </source>
</evidence>
<dbReference type="Pfam" id="PF08241">
    <property type="entry name" value="Methyltransf_11"/>
    <property type="match status" value="1"/>
</dbReference>
<comment type="caution">
    <text evidence="6">The sequence shown here is derived from an EMBL/GenBank/DDBJ whole genome shotgun (WGS) entry which is preliminary data.</text>
</comment>
<comment type="pathway">
    <text evidence="2">Lipid metabolism.</text>
</comment>
<feature type="domain" description="Methyltransferase type 11" evidence="5">
    <location>
        <begin position="61"/>
        <end position="156"/>
    </location>
</feature>
<dbReference type="AlphaFoldDB" id="A0A4U8UR12"/>
<evidence type="ECO:0000313" key="6">
    <source>
        <dbReference type="EMBL" id="TMS34915.1"/>
    </source>
</evidence>
<organism evidence="6 7">
    <name type="scientific">Steinernema carpocapsae</name>
    <name type="common">Entomopathogenic nematode</name>
    <dbReference type="NCBI Taxonomy" id="34508"/>
    <lineage>
        <taxon>Eukaryota</taxon>
        <taxon>Metazoa</taxon>
        <taxon>Ecdysozoa</taxon>
        <taxon>Nematoda</taxon>
        <taxon>Chromadorea</taxon>
        <taxon>Rhabditida</taxon>
        <taxon>Tylenchina</taxon>
        <taxon>Panagrolaimomorpha</taxon>
        <taxon>Strongyloidoidea</taxon>
        <taxon>Steinernematidae</taxon>
        <taxon>Steinernema</taxon>
    </lineage>
</organism>